<dbReference type="EMBL" id="JAIFRP010005280">
    <property type="protein sequence ID" value="KAK2574677.1"/>
    <property type="molecule type" value="Genomic_DNA"/>
</dbReference>
<dbReference type="AlphaFoldDB" id="A0AAD9R7U7"/>
<reference evidence="1" key="1">
    <citation type="submission" date="2021-08" db="EMBL/GenBank/DDBJ databases">
        <authorList>
            <person name="Misof B."/>
            <person name="Oliver O."/>
            <person name="Podsiadlowski L."/>
            <person name="Donath A."/>
            <person name="Peters R."/>
            <person name="Mayer C."/>
            <person name="Rust J."/>
            <person name="Gunkel S."/>
            <person name="Lesny P."/>
            <person name="Martin S."/>
            <person name="Oeyen J.P."/>
            <person name="Petersen M."/>
            <person name="Panagiotis P."/>
            <person name="Wilbrandt J."/>
            <person name="Tanja T."/>
        </authorList>
    </citation>
    <scope>NUCLEOTIDE SEQUENCE</scope>
    <source>
        <strain evidence="1">GBR_01_08_01A</strain>
        <tissue evidence="1">Thorax + abdomen</tissue>
    </source>
</reference>
<accession>A0AAD9R7U7</accession>
<reference evidence="1" key="2">
    <citation type="journal article" date="2023" name="Commun. Biol.">
        <title>Intrasexual cuticular hydrocarbon dimorphism in a wasp sheds light on hydrocarbon biosynthesis genes in Hymenoptera.</title>
        <authorList>
            <person name="Moris V.C."/>
            <person name="Podsiadlowski L."/>
            <person name="Martin S."/>
            <person name="Oeyen J.P."/>
            <person name="Donath A."/>
            <person name="Petersen M."/>
            <person name="Wilbrandt J."/>
            <person name="Misof B."/>
            <person name="Liedtke D."/>
            <person name="Thamm M."/>
            <person name="Scheiner R."/>
            <person name="Schmitt T."/>
            <person name="Niehuis O."/>
        </authorList>
    </citation>
    <scope>NUCLEOTIDE SEQUENCE</scope>
    <source>
        <strain evidence="1">GBR_01_08_01A</strain>
    </source>
</reference>
<comment type="caution">
    <text evidence="1">The sequence shown here is derived from an EMBL/GenBank/DDBJ whole genome shotgun (WGS) entry which is preliminary data.</text>
</comment>
<proteinExistence type="predicted"/>
<gene>
    <name evidence="1" type="ORF">KPH14_012955</name>
</gene>
<sequence>MLYFKYKRGGLYGKMESKNEMALVKILEKEAINIYEPEETNTNQPIQIITNSNFELPQKIHIDPVEIDEYNLSGSRHSGKTTAIAIELSKIITAVQTTNIKVAIYPFRYFSRQVNELVNEVKIALDHIKNKENRLLFTPNKFVGGGDFGISDSPLGHPATAVLIGVNYDNTKYHIMKEFYHSNSEFAYKDTIQLANDFVEFYLKAIEEFKINQPITIYCDYGGGGLAFIHNVEAIIKNNMLANKINIVKVDKKTMNMIKYKDVKNEETYKPEMVDLYDDL</sequence>
<dbReference type="Proteomes" id="UP001258017">
    <property type="component" value="Unassembled WGS sequence"/>
</dbReference>
<protein>
    <submittedName>
        <fullName evidence="1">Uncharacterized protein</fullName>
    </submittedName>
</protein>
<name>A0AAD9R7U7_9HYME</name>
<evidence type="ECO:0000313" key="1">
    <source>
        <dbReference type="EMBL" id="KAK2574677.1"/>
    </source>
</evidence>
<keyword evidence="2" id="KW-1185">Reference proteome</keyword>
<organism evidence="1 2">
    <name type="scientific">Odynerus spinipes</name>
    <dbReference type="NCBI Taxonomy" id="1348599"/>
    <lineage>
        <taxon>Eukaryota</taxon>
        <taxon>Metazoa</taxon>
        <taxon>Ecdysozoa</taxon>
        <taxon>Arthropoda</taxon>
        <taxon>Hexapoda</taxon>
        <taxon>Insecta</taxon>
        <taxon>Pterygota</taxon>
        <taxon>Neoptera</taxon>
        <taxon>Endopterygota</taxon>
        <taxon>Hymenoptera</taxon>
        <taxon>Apocrita</taxon>
        <taxon>Aculeata</taxon>
        <taxon>Vespoidea</taxon>
        <taxon>Vespidae</taxon>
        <taxon>Eumeninae</taxon>
        <taxon>Odynerus</taxon>
    </lineage>
</organism>
<evidence type="ECO:0000313" key="2">
    <source>
        <dbReference type="Proteomes" id="UP001258017"/>
    </source>
</evidence>